<keyword evidence="2" id="KW-1185">Reference proteome</keyword>
<organism evidence="1 2">
    <name type="scientific">Armillaria borealis</name>
    <dbReference type="NCBI Taxonomy" id="47425"/>
    <lineage>
        <taxon>Eukaryota</taxon>
        <taxon>Fungi</taxon>
        <taxon>Dikarya</taxon>
        <taxon>Basidiomycota</taxon>
        <taxon>Agaricomycotina</taxon>
        <taxon>Agaricomycetes</taxon>
        <taxon>Agaricomycetidae</taxon>
        <taxon>Agaricales</taxon>
        <taxon>Marasmiineae</taxon>
        <taxon>Physalacriaceae</taxon>
        <taxon>Armillaria</taxon>
    </lineage>
</organism>
<dbReference type="AlphaFoldDB" id="A0AA39MIF9"/>
<sequence length="58" mass="6450">MSFALIVLSCGQSRKCPLCVQAIGEYLIHRIRSRYDYQKHYLAPLSTTSLRGCTATGA</sequence>
<reference evidence="1" key="1">
    <citation type="submission" date="2023-06" db="EMBL/GenBank/DDBJ databases">
        <authorList>
            <consortium name="Lawrence Berkeley National Laboratory"/>
            <person name="Ahrendt S."/>
            <person name="Sahu N."/>
            <person name="Indic B."/>
            <person name="Wong-Bajracharya J."/>
            <person name="Merenyi Z."/>
            <person name="Ke H.-M."/>
            <person name="Monk M."/>
            <person name="Kocsube S."/>
            <person name="Drula E."/>
            <person name="Lipzen A."/>
            <person name="Balint B."/>
            <person name="Henrissat B."/>
            <person name="Andreopoulos B."/>
            <person name="Martin F.M."/>
            <person name="Harder C.B."/>
            <person name="Rigling D."/>
            <person name="Ford K.L."/>
            <person name="Foster G.D."/>
            <person name="Pangilinan J."/>
            <person name="Papanicolaou A."/>
            <person name="Barry K."/>
            <person name="LaButti K."/>
            <person name="Viragh M."/>
            <person name="Koriabine M."/>
            <person name="Yan M."/>
            <person name="Riley R."/>
            <person name="Champramary S."/>
            <person name="Plett K.L."/>
            <person name="Tsai I.J."/>
            <person name="Slot J."/>
            <person name="Sipos G."/>
            <person name="Plett J."/>
            <person name="Nagy L.G."/>
            <person name="Grigoriev I.V."/>
        </authorList>
    </citation>
    <scope>NUCLEOTIDE SEQUENCE</scope>
    <source>
        <strain evidence="1">FPL87.14</strain>
    </source>
</reference>
<accession>A0AA39MIF9</accession>
<evidence type="ECO:0000313" key="1">
    <source>
        <dbReference type="EMBL" id="KAK0435512.1"/>
    </source>
</evidence>
<dbReference type="EMBL" id="JAUEPT010000062">
    <property type="protein sequence ID" value="KAK0435512.1"/>
    <property type="molecule type" value="Genomic_DNA"/>
</dbReference>
<comment type="caution">
    <text evidence="1">The sequence shown here is derived from an EMBL/GenBank/DDBJ whole genome shotgun (WGS) entry which is preliminary data.</text>
</comment>
<dbReference type="Proteomes" id="UP001175226">
    <property type="component" value="Unassembled WGS sequence"/>
</dbReference>
<evidence type="ECO:0000313" key="2">
    <source>
        <dbReference type="Proteomes" id="UP001175226"/>
    </source>
</evidence>
<gene>
    <name evidence="1" type="ORF">EV421DRAFT_1835265</name>
</gene>
<protein>
    <submittedName>
        <fullName evidence="1">Uncharacterized protein</fullName>
    </submittedName>
</protein>
<proteinExistence type="predicted"/>
<name>A0AA39MIF9_9AGAR</name>